<protein>
    <recommendedName>
        <fullName evidence="3">RiboL-PSP-HEPN domain-containing protein</fullName>
    </recommendedName>
</protein>
<dbReference type="Proteomes" id="UP000740413">
    <property type="component" value="Unassembled WGS sequence"/>
</dbReference>
<comment type="caution">
    <text evidence="1">The sequence shown here is derived from an EMBL/GenBank/DDBJ whole genome shotgun (WGS) entry which is preliminary data.</text>
</comment>
<proteinExistence type="predicted"/>
<organism evidence="1 2">
    <name type="scientific">Zobellia barbeyronii</name>
    <dbReference type="NCBI Taxonomy" id="2748009"/>
    <lineage>
        <taxon>Bacteria</taxon>
        <taxon>Pseudomonadati</taxon>
        <taxon>Bacteroidota</taxon>
        <taxon>Flavobacteriia</taxon>
        <taxon>Flavobacteriales</taxon>
        <taxon>Flavobacteriaceae</taxon>
        <taxon>Zobellia</taxon>
    </lineage>
</organism>
<dbReference type="Gene3D" id="3.30.465.10">
    <property type="match status" value="1"/>
</dbReference>
<reference evidence="1 2" key="1">
    <citation type="submission" date="2020-06" db="EMBL/GenBank/DDBJ databases">
        <authorList>
            <person name="Isaeva M.P."/>
            <person name="Chernysheva N.Y."/>
        </authorList>
    </citation>
    <scope>NUCLEOTIDE SEQUENCE [LARGE SCALE GENOMIC DNA]</scope>
    <source>
        <strain evidence="1 2">KMM 6746</strain>
    </source>
</reference>
<keyword evidence="2" id="KW-1185">Reference proteome</keyword>
<evidence type="ECO:0000313" key="1">
    <source>
        <dbReference type="EMBL" id="MBT2160599.1"/>
    </source>
</evidence>
<accession>A0ABS5WB31</accession>
<dbReference type="EMBL" id="JACATN010000002">
    <property type="protein sequence ID" value="MBT2160599.1"/>
    <property type="molecule type" value="Genomic_DNA"/>
</dbReference>
<reference evidence="2" key="2">
    <citation type="submission" date="2023-07" db="EMBL/GenBank/DDBJ databases">
        <title>Zobellia barbeyronii sp. nov., a new marine flavobacterium, isolated from green and red algae.</title>
        <authorList>
            <person name="Nedashkovskaya O.I."/>
            <person name="Otstavnykh N."/>
            <person name="Zhukova N."/>
            <person name="Guzev K."/>
            <person name="Chausova V."/>
            <person name="Tekutyeva L."/>
            <person name="Mikhailov V."/>
            <person name="Isaeva M."/>
        </authorList>
    </citation>
    <scope>NUCLEOTIDE SEQUENCE [LARGE SCALE GENOMIC DNA]</scope>
    <source>
        <strain evidence="2">KMM 6746</strain>
    </source>
</reference>
<name>A0ABS5WB31_9FLAO</name>
<evidence type="ECO:0008006" key="3">
    <source>
        <dbReference type="Google" id="ProtNLM"/>
    </source>
</evidence>
<sequence>MEDKHPTKYYDSLSEFQEAQQILHNYQKTHNIIRNDYLNLIKLTFESHDNQKSFNTLYRACLRELFSLIESDLFNLNRLDCYLGYSDKDRFITKFKKNFKQISKTWEKEDIQKEYFDSKLERLKKIKTERDKITHPKNPNDFKNTTIEDLEIFKMIFDEYDEFFNRMMNGFFIGMRNYPIN</sequence>
<gene>
    <name evidence="1" type="ORF">HW347_04930</name>
</gene>
<dbReference type="Gene3D" id="3.40.462.20">
    <property type="match status" value="1"/>
</dbReference>
<dbReference type="InterPro" id="IPR016169">
    <property type="entry name" value="FAD-bd_PCMH_sub2"/>
</dbReference>
<dbReference type="RefSeq" id="WP_214610827.1">
    <property type="nucleotide sequence ID" value="NZ_JACATN010000002.1"/>
</dbReference>
<evidence type="ECO:0000313" key="2">
    <source>
        <dbReference type="Proteomes" id="UP000740413"/>
    </source>
</evidence>